<organism evidence="2">
    <name type="scientific">Pseudictyota dubia</name>
    <dbReference type="NCBI Taxonomy" id="2749911"/>
    <lineage>
        <taxon>Eukaryota</taxon>
        <taxon>Sar</taxon>
        <taxon>Stramenopiles</taxon>
        <taxon>Ochrophyta</taxon>
        <taxon>Bacillariophyta</taxon>
        <taxon>Mediophyceae</taxon>
        <taxon>Biddulphiophycidae</taxon>
        <taxon>Eupodiscales</taxon>
        <taxon>Odontellaceae</taxon>
        <taxon>Pseudictyota</taxon>
    </lineage>
</organism>
<proteinExistence type="predicted"/>
<evidence type="ECO:0000313" key="2">
    <source>
        <dbReference type="EMBL" id="CAD8310053.1"/>
    </source>
</evidence>
<dbReference type="AlphaFoldDB" id="A0A7R9W075"/>
<protein>
    <submittedName>
        <fullName evidence="2">Uncharacterized protein</fullName>
    </submittedName>
</protein>
<feature type="signal peptide" evidence="1">
    <location>
        <begin position="1"/>
        <end position="19"/>
    </location>
</feature>
<dbReference type="EMBL" id="HBED01019282">
    <property type="protein sequence ID" value="CAD8310053.1"/>
    <property type="molecule type" value="Transcribed_RNA"/>
</dbReference>
<sequence>MRAALKSSLCFLCLGCVSARTSFGEVGRKDNLARRLHRRHLAAGGIAYDDVSGDNEAEVCRSFRDVYFDAKVVETFGTECSCQAADLNGTGYAVTCADRCEHCFDGACALFALELNLERKEDGEFWAIYERTCNDYGDGSFDGIKFCRESDFRGSEVIDRYLVNGAACASVSPVRCDEEDNIFSDFIDCSNLGYSNSMDLCNLTNAEGPFEHYSTFDVDMAQPSCPNGLSGKSGASRTLPIYGLFEIALFYMAS</sequence>
<gene>
    <name evidence="2" type="ORF">TDUB1175_LOCUS9616</name>
</gene>
<name>A0A7R9W075_9STRA</name>
<keyword evidence="1" id="KW-0732">Signal</keyword>
<evidence type="ECO:0000256" key="1">
    <source>
        <dbReference type="SAM" id="SignalP"/>
    </source>
</evidence>
<reference evidence="2" key="1">
    <citation type="submission" date="2021-01" db="EMBL/GenBank/DDBJ databases">
        <authorList>
            <person name="Corre E."/>
            <person name="Pelletier E."/>
            <person name="Niang G."/>
            <person name="Scheremetjew M."/>
            <person name="Finn R."/>
            <person name="Kale V."/>
            <person name="Holt S."/>
            <person name="Cochrane G."/>
            <person name="Meng A."/>
            <person name="Brown T."/>
            <person name="Cohen L."/>
        </authorList>
    </citation>
    <scope>NUCLEOTIDE SEQUENCE</scope>
    <source>
        <strain evidence="2">CCMP147</strain>
    </source>
</reference>
<feature type="chain" id="PRO_5031219594" evidence="1">
    <location>
        <begin position="20"/>
        <end position="254"/>
    </location>
</feature>
<accession>A0A7R9W075</accession>